<comment type="caution">
    <text evidence="1">The sequence shown here is derived from an EMBL/GenBank/DDBJ whole genome shotgun (WGS) entry which is preliminary data.</text>
</comment>
<keyword evidence="2" id="KW-1185">Reference proteome</keyword>
<gene>
    <name evidence="1" type="ORF">AVEN_37651_1</name>
</gene>
<accession>A0A4Y2WNX6</accession>
<name>A0A4Y2WNX6_ARAVE</name>
<dbReference type="AlphaFoldDB" id="A0A4Y2WNX6"/>
<organism evidence="1 2">
    <name type="scientific">Araneus ventricosus</name>
    <name type="common">Orbweaver spider</name>
    <name type="synonym">Epeira ventricosa</name>
    <dbReference type="NCBI Taxonomy" id="182803"/>
    <lineage>
        <taxon>Eukaryota</taxon>
        <taxon>Metazoa</taxon>
        <taxon>Ecdysozoa</taxon>
        <taxon>Arthropoda</taxon>
        <taxon>Chelicerata</taxon>
        <taxon>Arachnida</taxon>
        <taxon>Araneae</taxon>
        <taxon>Araneomorphae</taxon>
        <taxon>Entelegynae</taxon>
        <taxon>Araneoidea</taxon>
        <taxon>Araneidae</taxon>
        <taxon>Araneus</taxon>
    </lineage>
</organism>
<dbReference type="EMBL" id="BGPR01064133">
    <property type="protein sequence ID" value="GBO39203.1"/>
    <property type="molecule type" value="Genomic_DNA"/>
</dbReference>
<reference evidence="1 2" key="1">
    <citation type="journal article" date="2019" name="Sci. Rep.">
        <title>Orb-weaving spider Araneus ventricosus genome elucidates the spidroin gene catalogue.</title>
        <authorList>
            <person name="Kono N."/>
            <person name="Nakamura H."/>
            <person name="Ohtoshi R."/>
            <person name="Moran D.A.P."/>
            <person name="Shinohara A."/>
            <person name="Yoshida Y."/>
            <person name="Fujiwara M."/>
            <person name="Mori M."/>
            <person name="Tomita M."/>
            <person name="Arakawa K."/>
        </authorList>
    </citation>
    <scope>NUCLEOTIDE SEQUENCE [LARGE SCALE GENOMIC DNA]</scope>
</reference>
<sequence>MTVGRWRASCLFYGSRRQFSASNRIFASIILNCAWRQTSPAVQACANYGCIAVLVWRMPRCSAGRPPLARLVPYRRADGGANGGACDIVRFCVAVNAGMLFSTMVFGGNALCGVGDGCA</sequence>
<protein>
    <submittedName>
        <fullName evidence="1">Uncharacterized protein</fullName>
    </submittedName>
</protein>
<proteinExistence type="predicted"/>
<dbReference type="Proteomes" id="UP000499080">
    <property type="component" value="Unassembled WGS sequence"/>
</dbReference>
<evidence type="ECO:0000313" key="1">
    <source>
        <dbReference type="EMBL" id="GBO39203.1"/>
    </source>
</evidence>
<evidence type="ECO:0000313" key="2">
    <source>
        <dbReference type="Proteomes" id="UP000499080"/>
    </source>
</evidence>